<organism evidence="1 2">
    <name type="scientific">Acinetobacter wuhouensis</name>
    <dbReference type="NCBI Taxonomy" id="1879050"/>
    <lineage>
        <taxon>Bacteria</taxon>
        <taxon>Pseudomonadati</taxon>
        <taxon>Pseudomonadota</taxon>
        <taxon>Gammaproteobacteria</taxon>
        <taxon>Moraxellales</taxon>
        <taxon>Moraxellaceae</taxon>
        <taxon>Acinetobacter</taxon>
    </lineage>
</organism>
<evidence type="ECO:0000313" key="2">
    <source>
        <dbReference type="Proteomes" id="UP000279962"/>
    </source>
</evidence>
<accession>A0A3G2T8S7</accession>
<dbReference type="AlphaFoldDB" id="A0A3G2T8S7"/>
<sequence length="187" mass="22044">MKYSQDLKQIIYAHPVFLHRLKFLREINPSAYLSAGVIRNMVWSVLHDQHYLIEQTEIDVIFYDTNAIEDEQQRLTQLLSQKFPENTWDVVNQAFVHTWYTTDDGRSVAQYSSLQEAISTWPETATAIAVRLLKNDDLEIIAPFGLNDLFELKLRWNDCLVSHGVFLERVQSKRFLQRWSQLQLIDE</sequence>
<dbReference type="GO" id="GO:0016740">
    <property type="term" value="F:transferase activity"/>
    <property type="evidence" value="ECO:0007669"/>
    <property type="project" value="UniProtKB-KW"/>
</dbReference>
<reference evidence="1 2" key="1">
    <citation type="submission" date="2018-10" db="EMBL/GenBank/DDBJ databases">
        <title>The complete genome of Acinetobacter wuhouensis strain WCHAW010062.</title>
        <authorList>
            <person name="Hu Y."/>
            <person name="Long H."/>
            <person name="Feng Y."/>
            <person name="Zong Z."/>
        </authorList>
    </citation>
    <scope>NUCLEOTIDE SEQUENCE [LARGE SCALE GENOMIC DNA]</scope>
    <source>
        <strain evidence="1 2">WCHAW010062</strain>
    </source>
</reference>
<dbReference type="Pfam" id="PF06042">
    <property type="entry name" value="NTP_transf_6"/>
    <property type="match status" value="1"/>
</dbReference>
<dbReference type="InterPro" id="IPR009267">
    <property type="entry name" value="NTP_transf_6"/>
</dbReference>
<dbReference type="PANTHER" id="PTHR39166:SF1">
    <property type="entry name" value="BLL1166 PROTEIN"/>
    <property type="match status" value="1"/>
</dbReference>
<protein>
    <submittedName>
        <fullName evidence="1">Nucleotidyltransferase family protein</fullName>
    </submittedName>
</protein>
<dbReference type="RefSeq" id="WP_087553614.1">
    <property type="nucleotide sequence ID" value="NZ_CP033133.1"/>
</dbReference>
<keyword evidence="1" id="KW-0808">Transferase</keyword>
<gene>
    <name evidence="1" type="ORF">CDG68_22285</name>
</gene>
<evidence type="ECO:0000313" key="1">
    <source>
        <dbReference type="EMBL" id="AYO56187.1"/>
    </source>
</evidence>
<dbReference type="EMBL" id="CP033133">
    <property type="protein sequence ID" value="AYO56187.1"/>
    <property type="molecule type" value="Genomic_DNA"/>
</dbReference>
<dbReference type="PANTHER" id="PTHR39166">
    <property type="entry name" value="BLL1166 PROTEIN"/>
    <property type="match status" value="1"/>
</dbReference>
<name>A0A3G2T8S7_9GAMM</name>
<proteinExistence type="predicted"/>
<dbReference type="Proteomes" id="UP000279962">
    <property type="component" value="Chromosome"/>
</dbReference>